<evidence type="ECO:0000313" key="3">
    <source>
        <dbReference type="EMBL" id="PJZ73239.1"/>
    </source>
</evidence>
<dbReference type="SUPFAM" id="SSF51261">
    <property type="entry name" value="Duplicated hybrid motif"/>
    <property type="match status" value="1"/>
</dbReference>
<dbReference type="InterPro" id="IPR008979">
    <property type="entry name" value="Galactose-bd-like_sf"/>
</dbReference>
<dbReference type="InterPro" id="IPR050570">
    <property type="entry name" value="Cell_wall_metabolism_enzyme"/>
</dbReference>
<dbReference type="PANTHER" id="PTHR21666">
    <property type="entry name" value="PEPTIDASE-RELATED"/>
    <property type="match status" value="1"/>
</dbReference>
<evidence type="ECO:0000313" key="2">
    <source>
        <dbReference type="EMBL" id="PJZ70051.1"/>
    </source>
</evidence>
<name>A0A2M9ZMK9_9LEPT</name>
<dbReference type="CDD" id="cd12797">
    <property type="entry name" value="M23_peptidase"/>
    <property type="match status" value="1"/>
</dbReference>
<accession>A0A2M9ZMK9</accession>
<dbReference type="OrthoDB" id="30934at2"/>
<dbReference type="AlphaFoldDB" id="A0A2M9ZMK9"/>
<dbReference type="InterPro" id="IPR011055">
    <property type="entry name" value="Dup_hybrid_motif"/>
</dbReference>
<evidence type="ECO:0000313" key="5">
    <source>
        <dbReference type="Proteomes" id="UP000231990"/>
    </source>
</evidence>
<dbReference type="EMBL" id="NPDZ01000005">
    <property type="protein sequence ID" value="PJZ73239.1"/>
    <property type="molecule type" value="Genomic_DNA"/>
</dbReference>
<dbReference type="GO" id="GO:0004222">
    <property type="term" value="F:metalloendopeptidase activity"/>
    <property type="evidence" value="ECO:0007669"/>
    <property type="project" value="TreeGrafter"/>
</dbReference>
<reference evidence="4 5" key="1">
    <citation type="submission" date="2017-07" db="EMBL/GenBank/DDBJ databases">
        <title>Leptospira spp. isolated from tropical soils.</title>
        <authorList>
            <person name="Thibeaux R."/>
            <person name="Iraola G."/>
            <person name="Ferres I."/>
            <person name="Bierque E."/>
            <person name="Girault D."/>
            <person name="Soupe-Gilbert M.-E."/>
            <person name="Picardeau M."/>
            <person name="Goarant C."/>
        </authorList>
    </citation>
    <scope>NUCLEOTIDE SEQUENCE [LARGE SCALE GENOMIC DNA]</scope>
    <source>
        <strain evidence="3 5">FH1-B-B1</strain>
        <strain evidence="2 4">FH1-B-C1</strain>
    </source>
</reference>
<proteinExistence type="predicted"/>
<organism evidence="3 5">
    <name type="scientific">Leptospira perolatii</name>
    <dbReference type="NCBI Taxonomy" id="2023191"/>
    <lineage>
        <taxon>Bacteria</taxon>
        <taxon>Pseudomonadati</taxon>
        <taxon>Spirochaetota</taxon>
        <taxon>Spirochaetia</taxon>
        <taxon>Leptospirales</taxon>
        <taxon>Leptospiraceae</taxon>
        <taxon>Leptospira</taxon>
    </lineage>
</organism>
<keyword evidence="4" id="KW-1185">Reference proteome</keyword>
<dbReference type="Proteomes" id="UP000231962">
    <property type="component" value="Unassembled WGS sequence"/>
</dbReference>
<dbReference type="EMBL" id="NPDY01000005">
    <property type="protein sequence ID" value="PJZ70051.1"/>
    <property type="molecule type" value="Genomic_DNA"/>
</dbReference>
<evidence type="ECO:0000313" key="4">
    <source>
        <dbReference type="Proteomes" id="UP000231962"/>
    </source>
</evidence>
<dbReference type="InterPro" id="IPR016047">
    <property type="entry name" value="M23ase_b-sheet_dom"/>
</dbReference>
<gene>
    <name evidence="2" type="ORF">CH360_07385</name>
    <name evidence="3" type="ORF">CH373_09640</name>
</gene>
<feature type="domain" description="F5/8 type C" evidence="1">
    <location>
        <begin position="23"/>
        <end position="127"/>
    </location>
</feature>
<dbReference type="InterPro" id="IPR000421">
    <property type="entry name" value="FA58C"/>
</dbReference>
<dbReference type="SUPFAM" id="SSF49785">
    <property type="entry name" value="Galactose-binding domain-like"/>
    <property type="match status" value="1"/>
</dbReference>
<dbReference type="Proteomes" id="UP000231990">
    <property type="component" value="Unassembled WGS sequence"/>
</dbReference>
<dbReference type="PROSITE" id="PS50022">
    <property type="entry name" value="FA58C_3"/>
    <property type="match status" value="1"/>
</dbReference>
<dbReference type="Gene3D" id="2.70.70.10">
    <property type="entry name" value="Glucose Permease (Domain IIA)"/>
    <property type="match status" value="1"/>
</dbReference>
<sequence>MKRIGILSILWIAFFSSKTHSNPISPTFGQLGSEVDYLDFGRWTTAPFTYSVSSSLLPELGAFNLFDTNPKTYWYSGVQSGPEWIIVDFGSKRLINGVEISVPIYKGKRSVSSYEIQVLYQENWKTILKNETVDLNNFHQLRPIDASVLKITFPKSEGDSVVIGDFKIFLNTSILNGVPSRLTGYYFPIPNGILPLRDYELPGAPREYRNGIHKGLDIYYCRDQDGTIRKVNPKDSVISPADGVIVRADWDYSPMTMEEFRYHSEVAQKNGVTYVEKDFGGRQVWIDHGNGVMSSFNHLSTIKGDVLVGTKVKAGQHIGTVGNSGLMGEAKGTEENTHLHFEIWIDGEYLGAGVPQTQVRKLLQFFFSRSNLF</sequence>
<evidence type="ECO:0000259" key="1">
    <source>
        <dbReference type="PROSITE" id="PS50022"/>
    </source>
</evidence>
<comment type="caution">
    <text evidence="3">The sequence shown here is derived from an EMBL/GenBank/DDBJ whole genome shotgun (WGS) entry which is preliminary data.</text>
</comment>
<dbReference type="PANTHER" id="PTHR21666:SF270">
    <property type="entry name" value="MUREIN HYDROLASE ACTIVATOR ENVC"/>
    <property type="match status" value="1"/>
</dbReference>
<dbReference type="Gene3D" id="2.60.120.260">
    <property type="entry name" value="Galactose-binding domain-like"/>
    <property type="match status" value="1"/>
</dbReference>
<dbReference type="Pfam" id="PF00754">
    <property type="entry name" value="F5_F8_type_C"/>
    <property type="match status" value="1"/>
</dbReference>
<protein>
    <submittedName>
        <fullName evidence="3">Peptidase M23</fullName>
    </submittedName>
</protein>
<dbReference type="Pfam" id="PF01551">
    <property type="entry name" value="Peptidase_M23"/>
    <property type="match status" value="1"/>
</dbReference>
<dbReference type="RefSeq" id="WP_100713388.1">
    <property type="nucleotide sequence ID" value="NZ_NPDY01000005.1"/>
</dbReference>